<feature type="domain" description="Lon N-terminal" evidence="1">
    <location>
        <begin position="1"/>
        <end position="193"/>
    </location>
</feature>
<dbReference type="PANTHER" id="PTHR46732">
    <property type="entry name" value="ATP-DEPENDENT PROTEASE LA (LON) DOMAIN PROTEIN"/>
    <property type="match status" value="1"/>
</dbReference>
<keyword evidence="3" id="KW-1185">Reference proteome</keyword>
<dbReference type="InterPro" id="IPR015947">
    <property type="entry name" value="PUA-like_sf"/>
</dbReference>
<evidence type="ECO:0000259" key="1">
    <source>
        <dbReference type="PROSITE" id="PS51787"/>
    </source>
</evidence>
<dbReference type="Proteomes" id="UP001302719">
    <property type="component" value="Chromosome"/>
</dbReference>
<dbReference type="InterPro" id="IPR046336">
    <property type="entry name" value="Lon_prtase_N_sf"/>
</dbReference>
<dbReference type="PROSITE" id="PS51787">
    <property type="entry name" value="LON_N"/>
    <property type="match status" value="1"/>
</dbReference>
<organism evidence="2 3">
    <name type="scientific">Candidatus Nitrospira allomarina</name>
    <dbReference type="NCBI Taxonomy" id="3020900"/>
    <lineage>
        <taxon>Bacteria</taxon>
        <taxon>Pseudomonadati</taxon>
        <taxon>Nitrospirota</taxon>
        <taxon>Nitrospiria</taxon>
        <taxon>Nitrospirales</taxon>
        <taxon>Nitrospiraceae</taxon>
        <taxon>Nitrospira</taxon>
    </lineage>
</organism>
<dbReference type="RefSeq" id="WP_312645876.1">
    <property type="nucleotide sequence ID" value="NZ_CP116967.1"/>
</dbReference>
<dbReference type="SUPFAM" id="SSF88697">
    <property type="entry name" value="PUA domain-like"/>
    <property type="match status" value="1"/>
</dbReference>
<gene>
    <name evidence="2" type="ORF">PP769_05295</name>
</gene>
<dbReference type="Gene3D" id="2.30.130.40">
    <property type="entry name" value="LON domain-like"/>
    <property type="match status" value="1"/>
</dbReference>
<dbReference type="Pfam" id="PF02190">
    <property type="entry name" value="LON_substr_bdg"/>
    <property type="match status" value="1"/>
</dbReference>
<dbReference type="InterPro" id="IPR003111">
    <property type="entry name" value="Lon_prtase_N"/>
</dbReference>
<protein>
    <submittedName>
        <fullName evidence="2">LON peptidase substrate-binding domain-containing protein</fullName>
    </submittedName>
</protein>
<accession>A0AA96GCR1</accession>
<dbReference type="PANTHER" id="PTHR46732:SF8">
    <property type="entry name" value="ATP-DEPENDENT PROTEASE LA (LON) DOMAIN PROTEIN"/>
    <property type="match status" value="1"/>
</dbReference>
<proteinExistence type="predicted"/>
<name>A0AA96GCR1_9BACT</name>
<evidence type="ECO:0000313" key="3">
    <source>
        <dbReference type="Proteomes" id="UP001302719"/>
    </source>
</evidence>
<dbReference type="EMBL" id="CP116967">
    <property type="protein sequence ID" value="WNM59181.1"/>
    <property type="molecule type" value="Genomic_DNA"/>
</dbReference>
<dbReference type="AlphaFoldDB" id="A0AA96GCR1"/>
<evidence type="ECO:0000313" key="2">
    <source>
        <dbReference type="EMBL" id="WNM59181.1"/>
    </source>
</evidence>
<dbReference type="SMART" id="SM00464">
    <property type="entry name" value="LON"/>
    <property type="match status" value="1"/>
</dbReference>
<reference evidence="2 3" key="1">
    <citation type="submission" date="2023-01" db="EMBL/GenBank/DDBJ databases">
        <title>Cultivation and genomic characterization of new, ubiquitous marine nitrite-oxidizing bacteria from the Nitrospirales.</title>
        <authorList>
            <person name="Mueller A.J."/>
            <person name="Daebeler A."/>
            <person name="Herbold C.W."/>
            <person name="Kirkegaard R.H."/>
            <person name="Daims H."/>
        </authorList>
    </citation>
    <scope>NUCLEOTIDE SEQUENCE [LARGE SCALE GENOMIC DNA]</scope>
    <source>
        <strain evidence="2 3">VA</strain>
    </source>
</reference>
<dbReference type="KEGG" id="nall:PP769_05295"/>
<sequence>MPIFPLPNVVFFPETYLPLHIFEPRYREMVHDASGQGDCIGMVLLKDGWEDEYEADPPIYPIGCVGRIISSHKLADGRLNIVLQGLQRCTFEEQEVSTPYRQARIIPNAQKGEPSLDTETRINLEQITQEYLTWKKAHELCQVIASGKLTDSILVHNLSAGLDLSPVEKQFLLESGHLIQQARRLIDLIRFKLADLRTAQG</sequence>